<comment type="similarity">
    <text evidence="1">Belongs to the glycosyltransferase 2 family.</text>
</comment>
<dbReference type="RefSeq" id="WP_307898580.1">
    <property type="nucleotide sequence ID" value="NZ_CP133076.1"/>
</dbReference>
<accession>A0ABY9MHX0</accession>
<dbReference type="Proteomes" id="UP001223761">
    <property type="component" value="Chromosome"/>
</dbReference>
<keyword evidence="3 5" id="KW-0808">Transferase</keyword>
<dbReference type="InterPro" id="IPR029044">
    <property type="entry name" value="Nucleotide-diphossugar_trans"/>
</dbReference>
<keyword evidence="2 5" id="KW-0328">Glycosyltransferase</keyword>
<evidence type="ECO:0000313" key="5">
    <source>
        <dbReference type="EMBL" id="WMJ16348.1"/>
    </source>
</evidence>
<proteinExistence type="inferred from homology"/>
<feature type="domain" description="Glycosyltransferase 2-like" evidence="4">
    <location>
        <begin position="14"/>
        <end position="150"/>
    </location>
</feature>
<dbReference type="InterPro" id="IPR001173">
    <property type="entry name" value="Glyco_trans_2-like"/>
</dbReference>
<name>A0ABY9MHX0_9BACL</name>
<dbReference type="PANTHER" id="PTHR43685:SF5">
    <property type="entry name" value="GLYCOSYLTRANSFERASE EPSE-RELATED"/>
    <property type="match status" value="1"/>
</dbReference>
<keyword evidence="6" id="KW-1185">Reference proteome</keyword>
<reference evidence="5 6" key="1">
    <citation type="submission" date="2023-08" db="EMBL/GenBank/DDBJ databases">
        <title>Genome sequencing of the thermostable Gram positive bacteria Geobacillus proteiniphilus strain T-6.</title>
        <authorList>
            <person name="Shulami S."/>
            <person name="Shoham Y."/>
        </authorList>
    </citation>
    <scope>NUCLEOTIDE SEQUENCE [LARGE SCALE GENOMIC DNA]</scope>
    <source>
        <strain evidence="5 6">T-6</strain>
    </source>
</reference>
<evidence type="ECO:0000313" key="6">
    <source>
        <dbReference type="Proteomes" id="UP001223761"/>
    </source>
</evidence>
<evidence type="ECO:0000256" key="1">
    <source>
        <dbReference type="ARBA" id="ARBA00006739"/>
    </source>
</evidence>
<protein>
    <submittedName>
        <fullName evidence="5">Glycosyltransferase</fullName>
        <ecNumber evidence="5">2.4.-.-</ecNumber>
    </submittedName>
</protein>
<dbReference type="EC" id="2.4.-.-" evidence="5"/>
<dbReference type="Pfam" id="PF00535">
    <property type="entry name" value="Glycos_transf_2"/>
    <property type="match status" value="1"/>
</dbReference>
<evidence type="ECO:0000256" key="2">
    <source>
        <dbReference type="ARBA" id="ARBA00022676"/>
    </source>
</evidence>
<gene>
    <name evidence="5" type="ORF">RA955_17230</name>
</gene>
<organism evidence="5 6">
    <name type="scientific">Geobacillus proteiniphilus</name>
    <dbReference type="NCBI Taxonomy" id="860353"/>
    <lineage>
        <taxon>Bacteria</taxon>
        <taxon>Bacillati</taxon>
        <taxon>Bacillota</taxon>
        <taxon>Bacilli</taxon>
        <taxon>Bacillales</taxon>
        <taxon>Anoxybacillaceae</taxon>
        <taxon>Geobacillus</taxon>
    </lineage>
</organism>
<evidence type="ECO:0000259" key="4">
    <source>
        <dbReference type="Pfam" id="PF00535"/>
    </source>
</evidence>
<dbReference type="Gene3D" id="3.90.550.10">
    <property type="entry name" value="Spore Coat Polysaccharide Biosynthesis Protein SpsA, Chain A"/>
    <property type="match status" value="1"/>
</dbReference>
<dbReference type="SUPFAM" id="SSF53448">
    <property type="entry name" value="Nucleotide-diphospho-sugar transferases"/>
    <property type="match status" value="1"/>
</dbReference>
<dbReference type="InterPro" id="IPR050834">
    <property type="entry name" value="Glycosyltransf_2"/>
</dbReference>
<dbReference type="GO" id="GO:0016757">
    <property type="term" value="F:glycosyltransferase activity"/>
    <property type="evidence" value="ECO:0007669"/>
    <property type="project" value="UniProtKB-KW"/>
</dbReference>
<dbReference type="PANTHER" id="PTHR43685">
    <property type="entry name" value="GLYCOSYLTRANSFERASE"/>
    <property type="match status" value="1"/>
</dbReference>
<dbReference type="EMBL" id="CP133076">
    <property type="protein sequence ID" value="WMJ16348.1"/>
    <property type="molecule type" value="Genomic_DNA"/>
</dbReference>
<sequence>MKKQNFNSDSPVISVIMSVYNCSKTLSKSIDSILAQTFKNWELIICDDCSKDETAKIAKAYAERYPNIKFITNKQNKGLAYSLNHCLEYAKGEYIARQDGDDYSLPHRLETQLSFLKDHTRYAIVGSAAILFDENGIWGERRPPEIPTKNDLIKGCTFIHPSVMIRAEAMRIVGGYTVSERTRRGQDYDLWFKLYSLGYRGYNITEPLIMYHEGLDDYKRKSFRARIMEMKTRYIGYRALHVPLWKYVYAFKPLIVGIMPQKFLRSYHHAKYKLQKN</sequence>
<evidence type="ECO:0000256" key="3">
    <source>
        <dbReference type="ARBA" id="ARBA00022679"/>
    </source>
</evidence>